<dbReference type="Proteomes" id="UP001329430">
    <property type="component" value="Chromosome 3"/>
</dbReference>
<name>A0AAN7VM43_9COLE</name>
<dbReference type="Gene3D" id="1.10.720.30">
    <property type="entry name" value="SAP domain"/>
    <property type="match status" value="1"/>
</dbReference>
<dbReference type="GO" id="GO:0005634">
    <property type="term" value="C:nucleus"/>
    <property type="evidence" value="ECO:0007669"/>
    <property type="project" value="TreeGrafter"/>
</dbReference>
<dbReference type="SUPFAM" id="SSF68906">
    <property type="entry name" value="SAP domain"/>
    <property type="match status" value="1"/>
</dbReference>
<dbReference type="InterPro" id="IPR052240">
    <property type="entry name" value="SAP_domain_ribonucleoprotein"/>
</dbReference>
<dbReference type="PANTHER" id="PTHR46551:SF1">
    <property type="entry name" value="SAP DOMAIN-CONTAINING RIBONUCLEOPROTEIN"/>
    <property type="match status" value="1"/>
</dbReference>
<dbReference type="PROSITE" id="PS50800">
    <property type="entry name" value="SAP"/>
    <property type="match status" value="1"/>
</dbReference>
<gene>
    <name evidence="5" type="ORF">RI129_004743</name>
</gene>
<evidence type="ECO:0000313" key="5">
    <source>
        <dbReference type="EMBL" id="KAK5646279.1"/>
    </source>
</evidence>
<evidence type="ECO:0000259" key="4">
    <source>
        <dbReference type="PROSITE" id="PS50800"/>
    </source>
</evidence>
<dbReference type="AlphaFoldDB" id="A0AAN7VM43"/>
<sequence>MADDFLISEMDIFKLKVPDLKRELKLRGLSTTGNKNDLIERLRHAIKSIDVSAESVDDLDDDLLNDDDLDQDHLDTSESVLNDLDHLDAPETNRTSKRKISKTDMSDVDSKSSKRIVLNRSASVLSNSDKTNGSEPLPDVNIEKVQFSTKPDDETKVVKFSELSAKERLEMRAKKFGTPVSENAKKVARAERFSGTVSAAIAPVLEPNMDALKKRAERFGGSVSKALSSVEQQERLKKRKERFGIVTTTNGTSQNGKAQQRLERFKTPVV</sequence>
<evidence type="ECO:0000256" key="2">
    <source>
        <dbReference type="ARBA" id="ARBA00046328"/>
    </source>
</evidence>
<keyword evidence="1" id="KW-0597">Phosphoprotein</keyword>
<dbReference type="Pfam" id="PF02037">
    <property type="entry name" value="SAP"/>
    <property type="match status" value="1"/>
</dbReference>
<protein>
    <recommendedName>
        <fullName evidence="4">SAP domain-containing protein</fullName>
    </recommendedName>
</protein>
<dbReference type="GO" id="GO:0016973">
    <property type="term" value="P:poly(A)+ mRNA export from nucleus"/>
    <property type="evidence" value="ECO:0007669"/>
    <property type="project" value="TreeGrafter"/>
</dbReference>
<organism evidence="5 6">
    <name type="scientific">Pyrocoelia pectoralis</name>
    <dbReference type="NCBI Taxonomy" id="417401"/>
    <lineage>
        <taxon>Eukaryota</taxon>
        <taxon>Metazoa</taxon>
        <taxon>Ecdysozoa</taxon>
        <taxon>Arthropoda</taxon>
        <taxon>Hexapoda</taxon>
        <taxon>Insecta</taxon>
        <taxon>Pterygota</taxon>
        <taxon>Neoptera</taxon>
        <taxon>Endopterygota</taxon>
        <taxon>Coleoptera</taxon>
        <taxon>Polyphaga</taxon>
        <taxon>Elateriformia</taxon>
        <taxon>Elateroidea</taxon>
        <taxon>Lampyridae</taxon>
        <taxon>Lampyrinae</taxon>
        <taxon>Pyrocoelia</taxon>
    </lineage>
</organism>
<feature type="compositionally biased region" description="Basic and acidic residues" evidence="3">
    <location>
        <begin position="101"/>
        <end position="112"/>
    </location>
</feature>
<dbReference type="PANTHER" id="PTHR46551">
    <property type="entry name" value="SAP DOMAIN-CONTAINING RIBONUCLEOPROTEIN"/>
    <property type="match status" value="1"/>
</dbReference>
<comment type="similarity">
    <text evidence="2">Belongs to the SAP domain-containing ribonucleoprotein family.</text>
</comment>
<feature type="domain" description="SAP" evidence="4">
    <location>
        <begin position="12"/>
        <end position="46"/>
    </location>
</feature>
<feature type="region of interest" description="Disordered" evidence="3">
    <location>
        <begin position="241"/>
        <end position="270"/>
    </location>
</feature>
<dbReference type="InterPro" id="IPR003034">
    <property type="entry name" value="SAP_dom"/>
</dbReference>
<proteinExistence type="inferred from homology"/>
<evidence type="ECO:0000313" key="6">
    <source>
        <dbReference type="Proteomes" id="UP001329430"/>
    </source>
</evidence>
<keyword evidence="6" id="KW-1185">Reference proteome</keyword>
<dbReference type="InterPro" id="IPR036361">
    <property type="entry name" value="SAP_dom_sf"/>
</dbReference>
<dbReference type="SMART" id="SM00513">
    <property type="entry name" value="SAP"/>
    <property type="match status" value="1"/>
</dbReference>
<dbReference type="EMBL" id="JAVRBK010000003">
    <property type="protein sequence ID" value="KAK5646279.1"/>
    <property type="molecule type" value="Genomic_DNA"/>
</dbReference>
<feature type="region of interest" description="Disordered" evidence="3">
    <location>
        <begin position="80"/>
        <end position="113"/>
    </location>
</feature>
<comment type="caution">
    <text evidence="5">The sequence shown here is derived from an EMBL/GenBank/DDBJ whole genome shotgun (WGS) entry which is preliminary data.</text>
</comment>
<reference evidence="5 6" key="1">
    <citation type="journal article" date="2024" name="Insects">
        <title>An Improved Chromosome-Level Genome Assembly of the Firefly Pyrocoelia pectoralis.</title>
        <authorList>
            <person name="Fu X."/>
            <person name="Meyer-Rochow V.B."/>
            <person name="Ballantyne L."/>
            <person name="Zhu X."/>
        </authorList>
    </citation>
    <scope>NUCLEOTIDE SEQUENCE [LARGE SCALE GENOMIC DNA]</scope>
    <source>
        <strain evidence="5">XCY_ONT2</strain>
    </source>
</reference>
<feature type="compositionally biased region" description="Basic and acidic residues" evidence="3">
    <location>
        <begin position="260"/>
        <end position="270"/>
    </location>
</feature>
<evidence type="ECO:0000256" key="3">
    <source>
        <dbReference type="SAM" id="MobiDB-lite"/>
    </source>
</evidence>
<feature type="compositionally biased region" description="Polar residues" evidence="3">
    <location>
        <begin position="246"/>
        <end position="258"/>
    </location>
</feature>
<accession>A0AAN7VM43</accession>
<evidence type="ECO:0000256" key="1">
    <source>
        <dbReference type="ARBA" id="ARBA00022553"/>
    </source>
</evidence>